<comment type="subcellular location">
    <subcellularLocation>
        <location evidence="1">Membrane</location>
        <topology evidence="1">Multi-pass membrane protein</topology>
    </subcellularLocation>
</comment>
<feature type="transmembrane region" description="Helical" evidence="6">
    <location>
        <begin position="357"/>
        <end position="375"/>
    </location>
</feature>
<evidence type="ECO:0000256" key="4">
    <source>
        <dbReference type="ARBA" id="ARBA00023136"/>
    </source>
</evidence>
<evidence type="ECO:0000256" key="6">
    <source>
        <dbReference type="SAM" id="Phobius"/>
    </source>
</evidence>
<keyword evidence="9" id="KW-1185">Reference proteome</keyword>
<evidence type="ECO:0000313" key="8">
    <source>
        <dbReference type="Ensembl" id="ENSGGOP00000012867.3"/>
    </source>
</evidence>
<feature type="transmembrane region" description="Helical" evidence="6">
    <location>
        <begin position="455"/>
        <end position="478"/>
    </location>
</feature>
<keyword evidence="3 6" id="KW-1133">Transmembrane helix</keyword>
<dbReference type="Bgee" id="ENSGGOG00000013189">
    <property type="expression patterns" value="Expressed in cerebellum and 2 other cell types or tissues"/>
</dbReference>
<dbReference type="InParanoid" id="G3RBL0"/>
<feature type="compositionally biased region" description="Polar residues" evidence="5">
    <location>
        <begin position="544"/>
        <end position="555"/>
    </location>
</feature>
<name>G3RBL0_GORGO</name>
<feature type="transmembrane region" description="Helical" evidence="6">
    <location>
        <begin position="238"/>
        <end position="259"/>
    </location>
</feature>
<feature type="transmembrane region" description="Helical" evidence="6">
    <location>
        <begin position="188"/>
        <end position="205"/>
    </location>
</feature>
<dbReference type="eggNOG" id="KOG0255">
    <property type="taxonomic scope" value="Eukaryota"/>
</dbReference>
<dbReference type="SUPFAM" id="SSF103473">
    <property type="entry name" value="MFS general substrate transporter"/>
    <property type="match status" value="1"/>
</dbReference>
<dbReference type="Proteomes" id="UP000001519">
    <property type="component" value="Chromosome 3"/>
</dbReference>
<dbReference type="PROSITE" id="PS50850">
    <property type="entry name" value="MFS"/>
    <property type="match status" value="1"/>
</dbReference>
<evidence type="ECO:0000256" key="1">
    <source>
        <dbReference type="ARBA" id="ARBA00004141"/>
    </source>
</evidence>
<dbReference type="GO" id="GO:0005743">
    <property type="term" value="C:mitochondrial inner membrane"/>
    <property type="evidence" value="ECO:0007669"/>
    <property type="project" value="Ensembl"/>
</dbReference>
<evidence type="ECO:0000256" key="5">
    <source>
        <dbReference type="SAM" id="MobiDB-lite"/>
    </source>
</evidence>
<proteinExistence type="predicted"/>
<feature type="transmembrane region" description="Helical" evidence="6">
    <location>
        <begin position="516"/>
        <end position="536"/>
    </location>
</feature>
<dbReference type="InterPro" id="IPR020846">
    <property type="entry name" value="MFS_dom"/>
</dbReference>
<dbReference type="GeneTree" id="ENSGT00940000162395"/>
<dbReference type="Ensembl" id="ENSGGOT00000013238.3">
    <property type="protein sequence ID" value="ENSGGOP00000012867.3"/>
    <property type="gene ID" value="ENSGGOG00000013189.3"/>
</dbReference>
<evidence type="ECO:0000256" key="2">
    <source>
        <dbReference type="ARBA" id="ARBA00022692"/>
    </source>
</evidence>
<dbReference type="Pfam" id="PF07690">
    <property type="entry name" value="MFS_1"/>
    <property type="match status" value="1"/>
</dbReference>
<protein>
    <submittedName>
        <fullName evidence="8">Solute carrier family 22 member 14</fullName>
    </submittedName>
</protein>
<dbReference type="HOGENOM" id="CLU_001265_33_3_1"/>
<evidence type="ECO:0000256" key="3">
    <source>
        <dbReference type="ARBA" id="ARBA00022989"/>
    </source>
</evidence>
<gene>
    <name evidence="8" type="primary">SLC22A14</name>
</gene>
<reference evidence="8" key="4">
    <citation type="submission" date="2025-09" db="UniProtKB">
        <authorList>
            <consortium name="Ensembl"/>
        </authorList>
    </citation>
    <scope>IDENTIFICATION</scope>
</reference>
<organism evidence="8 9">
    <name type="scientific">Gorilla gorilla gorilla</name>
    <name type="common">Western lowland gorilla</name>
    <dbReference type="NCBI Taxonomy" id="9595"/>
    <lineage>
        <taxon>Eukaryota</taxon>
        <taxon>Metazoa</taxon>
        <taxon>Chordata</taxon>
        <taxon>Craniata</taxon>
        <taxon>Vertebrata</taxon>
        <taxon>Euteleostomi</taxon>
        <taxon>Mammalia</taxon>
        <taxon>Eutheria</taxon>
        <taxon>Euarchontoglires</taxon>
        <taxon>Primates</taxon>
        <taxon>Haplorrhini</taxon>
        <taxon>Catarrhini</taxon>
        <taxon>Hominidae</taxon>
        <taxon>Gorilla</taxon>
    </lineage>
</organism>
<dbReference type="PANTHER" id="PTHR24064">
    <property type="entry name" value="SOLUTE CARRIER FAMILY 22 MEMBER"/>
    <property type="match status" value="1"/>
</dbReference>
<dbReference type="EMBL" id="CABD030020798">
    <property type="status" value="NOT_ANNOTATED_CDS"/>
    <property type="molecule type" value="Genomic_DNA"/>
</dbReference>
<feature type="transmembrane region" description="Helical" evidence="6">
    <location>
        <begin position="490"/>
        <end position="510"/>
    </location>
</feature>
<evidence type="ECO:0000313" key="9">
    <source>
        <dbReference type="Proteomes" id="UP000001519"/>
    </source>
</evidence>
<sequence>MAGEENFKEELRSQDASRNLNQHEVAGHPHSWSLEMLLRRLKAVHTKQDDKFANLLDAVGEFGTFQQRLVALTFIPSIMSAFFMFADHFVFTAQKPYCNTSWILAVGPHLSEAEQLNLTIPQAPNGSFLTCLMYLPVPWNLDSIIQFGLNDTDTCQDGWIYPDAKKRSLINEFDLVCGMEMKKDTAQIMFMAGLLIGSLIFGLITDQMGRYPAILLSLLGLIIFGFGTAFVNSFHLYLFFRFGISQSVVGYAISSISLATEWLVGEHRAHAIILEHCFFAIGAMLLTGIAYSLPHWRLLFLVGGILVKEAKQVLCYAASVNKKTIPSNLLDELQLPRKKVTLASVLDFCKNRQLCKVTLVMSCVWFTVSYTYFMLSLRMRELGVSVHFRHVVPSIMEVPARLCCIFLLQQIGRKWSLAVTLLQAIIWCLLLLFLPEGEDGLRLKWPRCPATELKSVTILVLTLGEFSLATTVTVFFLYTAELLPTVLRATGLGLVSLASVAGAILSLTIISQTPSLLPIFVCCVLAIVAFSLSSLLPETRDQPLSESLNHSSQIRNKVKDMKTKETSSDDM</sequence>
<reference evidence="8" key="3">
    <citation type="submission" date="2025-08" db="UniProtKB">
        <authorList>
            <consortium name="Ensembl"/>
        </authorList>
    </citation>
    <scope>IDENTIFICATION</scope>
</reference>
<reference evidence="9" key="1">
    <citation type="submission" date="2011-05" db="EMBL/GenBank/DDBJ databases">
        <title>Insights into the evolution of the great apes provided by the gorilla genome.</title>
        <authorList>
            <person name="Scally A."/>
        </authorList>
    </citation>
    <scope>NUCLEOTIDE SEQUENCE [LARGE SCALE GENOMIC DNA]</scope>
</reference>
<accession>G3RBL0</accession>
<dbReference type="AlphaFoldDB" id="G3RBL0"/>
<reference evidence="8 9" key="2">
    <citation type="journal article" date="2012" name="Nature">
        <title>Insights into hominid evolution from the gorilla genome sequence.</title>
        <authorList>
            <person name="Scally A."/>
            <person name="Dutheil J.Y."/>
            <person name="Hillier L.W."/>
            <person name="Jordan G.E."/>
            <person name="Goodhead I."/>
            <person name="Herrero J."/>
            <person name="Hobolth A."/>
            <person name="Lappalainen T."/>
            <person name="Mailund T."/>
            <person name="Marques-Bonet T."/>
            <person name="McCarthy S."/>
            <person name="Montgomery S.H."/>
            <person name="Schwalie P.C."/>
            <person name="Tang Y.A."/>
            <person name="Ward M.C."/>
            <person name="Xue Y."/>
            <person name="Yngvadottir B."/>
            <person name="Alkan C."/>
            <person name="Andersen L.N."/>
            <person name="Ayub Q."/>
            <person name="Ball E.V."/>
            <person name="Beal K."/>
            <person name="Bradley B.J."/>
            <person name="Chen Y."/>
            <person name="Clee C.M."/>
            <person name="Fitzgerald S."/>
            <person name="Graves T.A."/>
            <person name="Gu Y."/>
            <person name="Heath P."/>
            <person name="Heger A."/>
            <person name="Karakoc E."/>
            <person name="Kolb-Kokocinski A."/>
            <person name="Laird G.K."/>
            <person name="Lunter G."/>
            <person name="Meader S."/>
            <person name="Mort M."/>
            <person name="Mullikin J.C."/>
            <person name="Munch K."/>
            <person name="O'Connor T.D."/>
            <person name="Phillips A.D."/>
            <person name="Prado-Martinez J."/>
            <person name="Rogers A.S."/>
            <person name="Sajjadian S."/>
            <person name="Schmidt D."/>
            <person name="Shaw K."/>
            <person name="Simpson J.T."/>
            <person name="Stenson P.D."/>
            <person name="Turner D.J."/>
            <person name="Vigilant L."/>
            <person name="Vilella A.J."/>
            <person name="Whitener W."/>
            <person name="Zhu B."/>
            <person name="Cooper D.N."/>
            <person name="de Jong P."/>
            <person name="Dermitzakis E.T."/>
            <person name="Eichler E.E."/>
            <person name="Flicek P."/>
            <person name="Goldman N."/>
            <person name="Mundy N.I."/>
            <person name="Ning Z."/>
            <person name="Odom D.T."/>
            <person name="Ponting C.P."/>
            <person name="Quail M.A."/>
            <person name="Ryder O.A."/>
            <person name="Searle S.M."/>
            <person name="Warren W.C."/>
            <person name="Wilson R.K."/>
            <person name="Schierup M.H."/>
            <person name="Rogers J."/>
            <person name="Tyler-Smith C."/>
            <person name="Durbin R."/>
        </authorList>
    </citation>
    <scope>NUCLEOTIDE SEQUENCE [LARGE SCALE GENOMIC DNA]</scope>
</reference>
<feature type="domain" description="Major facilitator superfamily (MFS) profile" evidence="7">
    <location>
        <begin position="119"/>
        <end position="540"/>
    </location>
</feature>
<evidence type="ECO:0000259" key="7">
    <source>
        <dbReference type="PROSITE" id="PS50850"/>
    </source>
</evidence>
<feature type="compositionally biased region" description="Basic and acidic residues" evidence="5">
    <location>
        <begin position="557"/>
        <end position="571"/>
    </location>
</feature>
<dbReference type="OMA" id="EHCFFSV"/>
<keyword evidence="2 6" id="KW-0812">Transmembrane</keyword>
<feature type="region of interest" description="Disordered" evidence="5">
    <location>
        <begin position="543"/>
        <end position="571"/>
    </location>
</feature>
<feature type="transmembrane region" description="Helical" evidence="6">
    <location>
        <begin position="415"/>
        <end position="435"/>
    </location>
</feature>
<feature type="transmembrane region" description="Helical" evidence="6">
    <location>
        <begin position="271"/>
        <end position="293"/>
    </location>
</feature>
<dbReference type="Gene3D" id="1.20.1250.20">
    <property type="entry name" value="MFS general substrate transporter like domains"/>
    <property type="match status" value="1"/>
</dbReference>
<dbReference type="STRING" id="9593.ENSGGOP00000012867"/>
<dbReference type="InterPro" id="IPR011701">
    <property type="entry name" value="MFS"/>
</dbReference>
<dbReference type="FunCoup" id="G3RBL0">
    <property type="interactions" value="37"/>
</dbReference>
<keyword evidence="4 6" id="KW-0472">Membrane</keyword>
<feature type="transmembrane region" description="Helical" evidence="6">
    <location>
        <begin position="211"/>
        <end position="231"/>
    </location>
</feature>
<dbReference type="GO" id="GO:0032217">
    <property type="term" value="F:riboflavin transmembrane transporter activity"/>
    <property type="evidence" value="ECO:0007669"/>
    <property type="project" value="Ensembl"/>
</dbReference>
<feature type="transmembrane region" description="Helical" evidence="6">
    <location>
        <begin position="69"/>
        <end position="86"/>
    </location>
</feature>
<dbReference type="InterPro" id="IPR036259">
    <property type="entry name" value="MFS_trans_sf"/>
</dbReference>